<protein>
    <submittedName>
        <fullName evidence="6">TetR/AcrR family transcriptional regulator</fullName>
    </submittedName>
</protein>
<evidence type="ECO:0000256" key="1">
    <source>
        <dbReference type="ARBA" id="ARBA00023015"/>
    </source>
</evidence>
<dbReference type="InterPro" id="IPR041674">
    <property type="entry name" value="TetR_C_22"/>
</dbReference>
<dbReference type="RefSeq" id="WP_163473338.1">
    <property type="nucleotide sequence ID" value="NZ_JAAGWZ010000002.1"/>
</dbReference>
<feature type="DNA-binding region" description="H-T-H motif" evidence="4">
    <location>
        <begin position="47"/>
        <end position="66"/>
    </location>
</feature>
<dbReference type="Proteomes" id="UP000479756">
    <property type="component" value="Unassembled WGS sequence"/>
</dbReference>
<dbReference type="GO" id="GO:0000976">
    <property type="term" value="F:transcription cis-regulatory region binding"/>
    <property type="evidence" value="ECO:0007669"/>
    <property type="project" value="TreeGrafter"/>
</dbReference>
<dbReference type="InterPro" id="IPR050109">
    <property type="entry name" value="HTH-type_TetR-like_transc_reg"/>
</dbReference>
<evidence type="ECO:0000313" key="6">
    <source>
        <dbReference type="EMBL" id="NEM91557.1"/>
    </source>
</evidence>
<evidence type="ECO:0000259" key="5">
    <source>
        <dbReference type="PROSITE" id="PS50977"/>
    </source>
</evidence>
<proteinExistence type="predicted"/>
<dbReference type="GO" id="GO:0003700">
    <property type="term" value="F:DNA-binding transcription factor activity"/>
    <property type="evidence" value="ECO:0007669"/>
    <property type="project" value="TreeGrafter"/>
</dbReference>
<comment type="caution">
    <text evidence="6">The sequence shown here is derived from an EMBL/GenBank/DDBJ whole genome shotgun (WGS) entry which is preliminary data.</text>
</comment>
<keyword evidence="7" id="KW-1185">Reference proteome</keyword>
<dbReference type="InterPro" id="IPR001647">
    <property type="entry name" value="HTH_TetR"/>
</dbReference>
<reference evidence="6 7" key="1">
    <citation type="journal article" date="2014" name="Int. J. Syst. Evol. Microbiol.">
        <title>Description of Galbitalea soli gen. nov., sp. nov., and Frondihabitans sucicola sp. nov.</title>
        <authorList>
            <person name="Kim S.J."/>
            <person name="Lim J.M."/>
            <person name="Ahn J.H."/>
            <person name="Weon H.Y."/>
            <person name="Hamada M."/>
            <person name="Suzuki K."/>
            <person name="Ahn T.Y."/>
            <person name="Kwon S.W."/>
        </authorList>
    </citation>
    <scope>NUCLEOTIDE SEQUENCE [LARGE SCALE GENOMIC DNA]</scope>
    <source>
        <strain evidence="6 7">NBRC 108727</strain>
    </source>
</reference>
<dbReference type="Pfam" id="PF17928">
    <property type="entry name" value="TetR_C_22"/>
    <property type="match status" value="1"/>
</dbReference>
<evidence type="ECO:0000256" key="2">
    <source>
        <dbReference type="ARBA" id="ARBA00023125"/>
    </source>
</evidence>
<dbReference type="PRINTS" id="PR00455">
    <property type="entry name" value="HTHTETR"/>
</dbReference>
<dbReference type="PROSITE" id="PS50977">
    <property type="entry name" value="HTH_TETR_2"/>
    <property type="match status" value="1"/>
</dbReference>
<dbReference type="EMBL" id="JAAGWZ010000002">
    <property type="protein sequence ID" value="NEM91557.1"/>
    <property type="molecule type" value="Genomic_DNA"/>
</dbReference>
<gene>
    <name evidence="6" type="ORF">G3T37_09325</name>
</gene>
<evidence type="ECO:0000256" key="3">
    <source>
        <dbReference type="ARBA" id="ARBA00023163"/>
    </source>
</evidence>
<evidence type="ECO:0000256" key="4">
    <source>
        <dbReference type="PROSITE-ProRule" id="PRU00335"/>
    </source>
</evidence>
<keyword evidence="1" id="KW-0805">Transcription regulation</keyword>
<evidence type="ECO:0000313" key="7">
    <source>
        <dbReference type="Proteomes" id="UP000479756"/>
    </source>
</evidence>
<feature type="domain" description="HTH tetR-type" evidence="5">
    <location>
        <begin position="24"/>
        <end position="84"/>
    </location>
</feature>
<dbReference type="SUPFAM" id="SSF46689">
    <property type="entry name" value="Homeodomain-like"/>
    <property type="match status" value="1"/>
</dbReference>
<dbReference type="PANTHER" id="PTHR30055">
    <property type="entry name" value="HTH-TYPE TRANSCRIPTIONAL REGULATOR RUTR"/>
    <property type="match status" value="1"/>
</dbReference>
<organism evidence="6 7">
    <name type="scientific">Galbitalea soli</name>
    <dbReference type="NCBI Taxonomy" id="1268042"/>
    <lineage>
        <taxon>Bacteria</taxon>
        <taxon>Bacillati</taxon>
        <taxon>Actinomycetota</taxon>
        <taxon>Actinomycetes</taxon>
        <taxon>Micrococcales</taxon>
        <taxon>Microbacteriaceae</taxon>
        <taxon>Galbitalea</taxon>
    </lineage>
</organism>
<sequence>MSESPEPPTTASLVRTEPVQQRSAQRITLLLDAAAALIDETGIDALTTSEVAARSESSVGVVYRYFPNIQSLLRALAARNLERFTTTIYERIGSDSVQWRDSLDVAIDVFIEFNRSERGFRALRFGDIIDDRFLEPEFSNNGVLARALVGLLSEKYDFTPDDDILFDIEVVVEIADALLQRAFLLDRAGDQRFIDRAREIANGYLRDRAELPGHHD</sequence>
<name>A0A7C9TQM3_9MICO</name>
<accession>A0A7C9TQM3</accession>
<dbReference type="PANTHER" id="PTHR30055:SF151">
    <property type="entry name" value="TRANSCRIPTIONAL REGULATORY PROTEIN"/>
    <property type="match status" value="1"/>
</dbReference>
<dbReference type="Gene3D" id="1.10.357.10">
    <property type="entry name" value="Tetracycline Repressor, domain 2"/>
    <property type="match status" value="1"/>
</dbReference>
<dbReference type="AlphaFoldDB" id="A0A7C9TQM3"/>
<dbReference type="InterPro" id="IPR009057">
    <property type="entry name" value="Homeodomain-like_sf"/>
</dbReference>
<keyword evidence="3" id="KW-0804">Transcription</keyword>
<dbReference type="Pfam" id="PF00440">
    <property type="entry name" value="TetR_N"/>
    <property type="match status" value="1"/>
</dbReference>
<keyword evidence="2 4" id="KW-0238">DNA-binding</keyword>